<dbReference type="EMBL" id="CADCWL010000264">
    <property type="protein sequence ID" value="CAA9586974.1"/>
    <property type="molecule type" value="Genomic_DNA"/>
</dbReference>
<name>A0A6J4VSQ6_9BACT</name>
<organism evidence="1">
    <name type="scientific">uncultured Thermomicrobiales bacterium</name>
    <dbReference type="NCBI Taxonomy" id="1645740"/>
    <lineage>
        <taxon>Bacteria</taxon>
        <taxon>Pseudomonadati</taxon>
        <taxon>Thermomicrobiota</taxon>
        <taxon>Thermomicrobia</taxon>
        <taxon>Thermomicrobiales</taxon>
        <taxon>environmental samples</taxon>
    </lineage>
</organism>
<dbReference type="AlphaFoldDB" id="A0A6J4VSQ6"/>
<protein>
    <submittedName>
        <fullName evidence="1">Uncharacterized protein</fullName>
    </submittedName>
</protein>
<reference evidence="1" key="1">
    <citation type="submission" date="2020-02" db="EMBL/GenBank/DDBJ databases">
        <authorList>
            <person name="Meier V. D."/>
        </authorList>
    </citation>
    <scope>NUCLEOTIDE SEQUENCE</scope>
    <source>
        <strain evidence="1">AVDCRST_MAG19</strain>
    </source>
</reference>
<proteinExistence type="predicted"/>
<evidence type="ECO:0000313" key="1">
    <source>
        <dbReference type="EMBL" id="CAA9586974.1"/>
    </source>
</evidence>
<accession>A0A6J4VSQ6</accession>
<sequence length="152" mass="17930">MRHAAGGDQAGYVLSAALLDALAGRGPAVEHLRVHTPDPVRLPRHRRPRLCRRHRGPHRPRPPLQRHRRWRLHRRQQTPRRPCRPLPRCALRPPVRRARRRRRLLLRRPYRLPRLALVLLRICLFAEEEPFRPRLAKVAGLERSMMPSVDPA</sequence>
<gene>
    <name evidence="1" type="ORF">AVDCRST_MAG19-4998</name>
</gene>